<dbReference type="Ensembl" id="ENSOTST00005104289.2">
    <property type="protein sequence ID" value="ENSOTSP00005096292.1"/>
    <property type="gene ID" value="ENSOTSG00005044699.2"/>
</dbReference>
<name>A0A8C8JSE5_ONCTS</name>
<sequence length="201" mass="22289">MKVVYTSPNTIRHRDKGPIGTASLQNSLGWFMLLETTGASRETAGANHYTAGEDASGKMAREDVDDMTKYKDIIDKGHGPPHEPPNQAGGGRGGGTMEWAFGHVYIDITPSGGEHLNPKGEWDSEEHLEEATPIKEKFNWNRERTLKGGIAAYNVGVGNIHSYKEVDVKTTGGDYSNDDVARARWYHIYWYQDGNPYCQIS</sequence>
<keyword evidence="3" id="KW-1185">Reference proteome</keyword>
<reference evidence="2" key="2">
    <citation type="submission" date="2025-09" db="UniProtKB">
        <authorList>
            <consortium name="Ensembl"/>
        </authorList>
    </citation>
    <scope>IDENTIFICATION</scope>
</reference>
<dbReference type="GO" id="GO:0003796">
    <property type="term" value="F:lysozyme activity"/>
    <property type="evidence" value="ECO:0007669"/>
    <property type="project" value="TreeGrafter"/>
</dbReference>
<dbReference type="PANTHER" id="PTHR31698:SF8">
    <property type="entry name" value="LYSOZYME G-RELATED"/>
    <property type="match status" value="1"/>
</dbReference>
<organism evidence="2 3">
    <name type="scientific">Oncorhynchus tshawytscha</name>
    <name type="common">Chinook salmon</name>
    <name type="synonym">Salmo tshawytscha</name>
    <dbReference type="NCBI Taxonomy" id="74940"/>
    <lineage>
        <taxon>Eukaryota</taxon>
        <taxon>Metazoa</taxon>
        <taxon>Chordata</taxon>
        <taxon>Craniata</taxon>
        <taxon>Vertebrata</taxon>
        <taxon>Euteleostomi</taxon>
        <taxon>Actinopterygii</taxon>
        <taxon>Neopterygii</taxon>
        <taxon>Teleostei</taxon>
        <taxon>Protacanthopterygii</taxon>
        <taxon>Salmoniformes</taxon>
        <taxon>Salmonidae</taxon>
        <taxon>Salmoninae</taxon>
        <taxon>Oncorhynchus</taxon>
    </lineage>
</organism>
<feature type="region of interest" description="Disordered" evidence="1">
    <location>
        <begin position="72"/>
        <end position="94"/>
    </location>
</feature>
<evidence type="ECO:0000313" key="3">
    <source>
        <dbReference type="Proteomes" id="UP000694402"/>
    </source>
</evidence>
<reference evidence="2" key="1">
    <citation type="submission" date="2025-08" db="UniProtKB">
        <authorList>
            <consortium name="Ensembl"/>
        </authorList>
    </citation>
    <scope>IDENTIFICATION</scope>
</reference>
<dbReference type="Proteomes" id="UP000694402">
    <property type="component" value="Unassembled WGS sequence"/>
</dbReference>
<dbReference type="GO" id="GO:0005576">
    <property type="term" value="C:extracellular region"/>
    <property type="evidence" value="ECO:0007669"/>
    <property type="project" value="TreeGrafter"/>
</dbReference>
<evidence type="ECO:0008006" key="4">
    <source>
        <dbReference type="Google" id="ProtNLM"/>
    </source>
</evidence>
<proteinExistence type="predicted"/>
<evidence type="ECO:0000313" key="2">
    <source>
        <dbReference type="Ensembl" id="ENSOTSP00005096292.1"/>
    </source>
</evidence>
<evidence type="ECO:0000256" key="1">
    <source>
        <dbReference type="SAM" id="MobiDB-lite"/>
    </source>
</evidence>
<dbReference type="AlphaFoldDB" id="A0A8C8JSE5"/>
<accession>A0A8C8JSE5</accession>
<protein>
    <recommendedName>
        <fullName evidence="4">Lysozyme</fullName>
    </recommendedName>
</protein>
<dbReference type="Gene3D" id="1.10.530.10">
    <property type="match status" value="1"/>
</dbReference>
<dbReference type="PANTHER" id="PTHR31698">
    <property type="entry name" value="LYSOZYME G FAMILY MEMBER"/>
    <property type="match status" value="1"/>
</dbReference>
<dbReference type="GeneTree" id="ENSGT00990000212132"/>
<dbReference type="GO" id="GO:0050830">
    <property type="term" value="P:defense response to Gram-positive bacterium"/>
    <property type="evidence" value="ECO:0007669"/>
    <property type="project" value="TreeGrafter"/>
</dbReference>
<feature type="compositionally biased region" description="Basic and acidic residues" evidence="1">
    <location>
        <begin position="72"/>
        <end position="81"/>
    </location>
</feature>